<dbReference type="InterPro" id="IPR018062">
    <property type="entry name" value="HTH_AraC-typ_CS"/>
</dbReference>
<evidence type="ECO:0000313" key="7">
    <source>
        <dbReference type="EMBL" id="MBB4036935.1"/>
    </source>
</evidence>
<dbReference type="InterPro" id="IPR011990">
    <property type="entry name" value="TPR-like_helical_dom_sf"/>
</dbReference>
<evidence type="ECO:0000256" key="2">
    <source>
        <dbReference type="ARBA" id="ARBA00023125"/>
    </source>
</evidence>
<evidence type="ECO:0000259" key="6">
    <source>
        <dbReference type="PROSITE" id="PS01124"/>
    </source>
</evidence>
<keyword evidence="8" id="KW-1185">Reference proteome</keyword>
<dbReference type="GO" id="GO:0003700">
    <property type="term" value="F:DNA-binding transcription factor activity"/>
    <property type="evidence" value="ECO:0007669"/>
    <property type="project" value="InterPro"/>
</dbReference>
<feature type="repeat" description="TPR" evidence="4">
    <location>
        <begin position="215"/>
        <end position="248"/>
    </location>
</feature>
<dbReference type="Gene3D" id="1.10.10.60">
    <property type="entry name" value="Homeodomain-like"/>
    <property type="match status" value="2"/>
</dbReference>
<evidence type="ECO:0000256" key="1">
    <source>
        <dbReference type="ARBA" id="ARBA00023015"/>
    </source>
</evidence>
<proteinExistence type="predicted"/>
<dbReference type="InterPro" id="IPR019734">
    <property type="entry name" value="TPR_rpt"/>
</dbReference>
<dbReference type="SUPFAM" id="SSF46689">
    <property type="entry name" value="Homeodomain-like"/>
    <property type="match status" value="1"/>
</dbReference>
<protein>
    <submittedName>
        <fullName evidence="7">AraC-like DNA-binding protein</fullName>
    </submittedName>
</protein>
<keyword evidence="5" id="KW-0472">Membrane</keyword>
<gene>
    <name evidence="7" type="ORF">GGR21_002849</name>
</gene>
<feature type="domain" description="HTH araC/xylS-type" evidence="6">
    <location>
        <begin position="446"/>
        <end position="549"/>
    </location>
</feature>
<dbReference type="EMBL" id="JACIEP010000010">
    <property type="protein sequence ID" value="MBB4036935.1"/>
    <property type="molecule type" value="Genomic_DNA"/>
</dbReference>
<evidence type="ECO:0000256" key="5">
    <source>
        <dbReference type="SAM" id="Phobius"/>
    </source>
</evidence>
<keyword evidence="2 7" id="KW-0238">DNA-binding</keyword>
<dbReference type="PROSITE" id="PS00041">
    <property type="entry name" value="HTH_ARAC_FAMILY_1"/>
    <property type="match status" value="1"/>
</dbReference>
<dbReference type="SUPFAM" id="SSF48452">
    <property type="entry name" value="TPR-like"/>
    <property type="match status" value="2"/>
</dbReference>
<keyword evidence="5" id="KW-0812">Transmembrane</keyword>
<evidence type="ECO:0000256" key="4">
    <source>
        <dbReference type="PROSITE-ProRule" id="PRU00339"/>
    </source>
</evidence>
<evidence type="ECO:0000256" key="3">
    <source>
        <dbReference type="ARBA" id="ARBA00023163"/>
    </source>
</evidence>
<accession>A0A840CVU4</accession>
<dbReference type="AlphaFoldDB" id="A0A840CVU4"/>
<reference evidence="7 8" key="1">
    <citation type="submission" date="2020-08" db="EMBL/GenBank/DDBJ databases">
        <title>Genomic Encyclopedia of Type Strains, Phase IV (KMG-IV): sequencing the most valuable type-strain genomes for metagenomic binning, comparative biology and taxonomic classification.</title>
        <authorList>
            <person name="Goeker M."/>
        </authorList>
    </citation>
    <scope>NUCLEOTIDE SEQUENCE [LARGE SCALE GENOMIC DNA]</scope>
    <source>
        <strain evidence="7 8">DSM 104969</strain>
    </source>
</reference>
<dbReference type="PANTHER" id="PTHR43280">
    <property type="entry name" value="ARAC-FAMILY TRANSCRIPTIONAL REGULATOR"/>
    <property type="match status" value="1"/>
</dbReference>
<dbReference type="Proteomes" id="UP000555103">
    <property type="component" value="Unassembled WGS sequence"/>
</dbReference>
<dbReference type="InterPro" id="IPR018060">
    <property type="entry name" value="HTH_AraC"/>
</dbReference>
<name>A0A840CVU4_9BACT</name>
<sequence>MIANLKTDLSKDITDIQSLRKISELLINSGDYTQTIYYAHILDSIARIANDEAGRMYAYIYLGQAMMMNGEELESKHYMDKSLKLAMELSNDSALASVYNGLGLYASNVEMDYYRSINYFFQGIEAAKRSSHERLYSILLCNISGIYYLKGDTEGLKYALECYNLGHEKGDAYLIYCGSTNSAYMFFLLGDYDEALKYIKEAEFITEKNNFHDKTNLYNLYGNILFKSGDNKAAIEAYNKALEFKDQSQISSIASTYLGMSKVFIQQKQYKESVRLLQQGLDISLKNKNTIHVPELYEYISISYELDNDYNNALKYYKIFQSFSDSIYNADKERTLSELRIKYDTEKQENEIKQGKLVLLQKEKKFQLLLFAFILIFLVLGGTYISYYKKNKLYLQIVKRNQEAIKREADLREQIDEFKNKVEKEPVAEKYSVSSMTEEKEIKLYEELSNLMRNERIYKQKDLTKEKLAALLNTNRTYLSQVINKYSGLSFTHFINTFRIEDAVRVLSDPGNDIPLKALSADLGFNSATTFYTAFQSSVGMTPSLYREKVHQLEKQERKKL</sequence>
<keyword evidence="1" id="KW-0805">Transcription regulation</keyword>
<dbReference type="Pfam" id="PF13424">
    <property type="entry name" value="TPR_12"/>
    <property type="match status" value="1"/>
</dbReference>
<dbReference type="PROSITE" id="PS01124">
    <property type="entry name" value="HTH_ARAC_FAMILY_2"/>
    <property type="match status" value="1"/>
</dbReference>
<dbReference type="InterPro" id="IPR009057">
    <property type="entry name" value="Homeodomain-like_sf"/>
</dbReference>
<feature type="transmembrane region" description="Helical" evidence="5">
    <location>
        <begin position="366"/>
        <end position="387"/>
    </location>
</feature>
<dbReference type="PANTHER" id="PTHR43280:SF29">
    <property type="entry name" value="ARAC-FAMILY TRANSCRIPTIONAL REGULATOR"/>
    <property type="match status" value="1"/>
</dbReference>
<dbReference type="PROSITE" id="PS50005">
    <property type="entry name" value="TPR"/>
    <property type="match status" value="1"/>
</dbReference>
<dbReference type="GO" id="GO:0043565">
    <property type="term" value="F:sequence-specific DNA binding"/>
    <property type="evidence" value="ECO:0007669"/>
    <property type="project" value="InterPro"/>
</dbReference>
<comment type="caution">
    <text evidence="7">The sequence shown here is derived from an EMBL/GenBank/DDBJ whole genome shotgun (WGS) entry which is preliminary data.</text>
</comment>
<keyword evidence="4" id="KW-0802">TPR repeat</keyword>
<keyword evidence="5" id="KW-1133">Transmembrane helix</keyword>
<keyword evidence="3" id="KW-0804">Transcription</keyword>
<dbReference type="Pfam" id="PF12833">
    <property type="entry name" value="HTH_18"/>
    <property type="match status" value="1"/>
</dbReference>
<dbReference type="SMART" id="SM00342">
    <property type="entry name" value="HTH_ARAC"/>
    <property type="match status" value="1"/>
</dbReference>
<organism evidence="7 8">
    <name type="scientific">Dysgonomonas hofstadii</name>
    <dbReference type="NCBI Taxonomy" id="637886"/>
    <lineage>
        <taxon>Bacteria</taxon>
        <taxon>Pseudomonadati</taxon>
        <taxon>Bacteroidota</taxon>
        <taxon>Bacteroidia</taxon>
        <taxon>Bacteroidales</taxon>
        <taxon>Dysgonomonadaceae</taxon>
        <taxon>Dysgonomonas</taxon>
    </lineage>
</organism>
<evidence type="ECO:0000313" key="8">
    <source>
        <dbReference type="Proteomes" id="UP000555103"/>
    </source>
</evidence>
<dbReference type="Gene3D" id="1.25.40.10">
    <property type="entry name" value="Tetratricopeptide repeat domain"/>
    <property type="match status" value="2"/>
</dbReference>
<dbReference type="SMART" id="SM00028">
    <property type="entry name" value="TPR"/>
    <property type="match status" value="4"/>
</dbReference>
<dbReference type="RefSeq" id="WP_183307818.1">
    <property type="nucleotide sequence ID" value="NZ_JACIEP010000010.1"/>
</dbReference>